<name>A0A3T1D6A7_9BACL</name>
<keyword evidence="8" id="KW-1133">Transmembrane helix</keyword>
<proteinExistence type="inferred from homology"/>
<dbReference type="InterPro" id="IPR024478">
    <property type="entry name" value="HlyB_4HB_MCP"/>
</dbReference>
<evidence type="ECO:0000256" key="6">
    <source>
        <dbReference type="PROSITE-ProRule" id="PRU00284"/>
    </source>
</evidence>
<feature type="domain" description="HAMP" evidence="10">
    <location>
        <begin position="205"/>
        <end position="258"/>
    </location>
</feature>
<feature type="transmembrane region" description="Helical" evidence="8">
    <location>
        <begin position="185"/>
        <end position="205"/>
    </location>
</feature>
<accession>A0A3T1D6A7</accession>
<dbReference type="CDD" id="cd06225">
    <property type="entry name" value="HAMP"/>
    <property type="match status" value="1"/>
</dbReference>
<evidence type="ECO:0000256" key="1">
    <source>
        <dbReference type="ARBA" id="ARBA00004236"/>
    </source>
</evidence>
<evidence type="ECO:0000256" key="8">
    <source>
        <dbReference type="SAM" id="Phobius"/>
    </source>
</evidence>
<feature type="domain" description="Methyl-accepting transducer" evidence="9">
    <location>
        <begin position="277"/>
        <end position="513"/>
    </location>
</feature>
<dbReference type="OrthoDB" id="358716at2"/>
<keyword evidence="4 6" id="KW-0807">Transducer</keyword>
<dbReference type="CDD" id="cd11386">
    <property type="entry name" value="MCP_signal"/>
    <property type="match status" value="1"/>
</dbReference>
<evidence type="ECO:0000256" key="2">
    <source>
        <dbReference type="ARBA" id="ARBA00022475"/>
    </source>
</evidence>
<feature type="coiled-coil region" evidence="7">
    <location>
        <begin position="355"/>
        <end position="382"/>
    </location>
</feature>
<dbReference type="SUPFAM" id="SSF58104">
    <property type="entry name" value="Methyl-accepting chemotaxis protein (MCP) signaling domain"/>
    <property type="match status" value="1"/>
</dbReference>
<dbReference type="EMBL" id="AP019400">
    <property type="protein sequence ID" value="BBI33612.1"/>
    <property type="molecule type" value="Genomic_DNA"/>
</dbReference>
<dbReference type="GO" id="GO:0004888">
    <property type="term" value="F:transmembrane signaling receptor activity"/>
    <property type="evidence" value="ECO:0007669"/>
    <property type="project" value="InterPro"/>
</dbReference>
<keyword evidence="7" id="KW-0175">Coiled coil</keyword>
<dbReference type="GO" id="GO:0005886">
    <property type="term" value="C:plasma membrane"/>
    <property type="evidence" value="ECO:0007669"/>
    <property type="project" value="UniProtKB-SubCell"/>
</dbReference>
<dbReference type="Pfam" id="PF00015">
    <property type="entry name" value="MCPsignal"/>
    <property type="match status" value="1"/>
</dbReference>
<dbReference type="KEGG" id="cohn:KCTCHS21_30110"/>
<keyword evidence="3 8" id="KW-0472">Membrane</keyword>
<dbReference type="Pfam" id="PF12729">
    <property type="entry name" value="4HB_MCP_1"/>
    <property type="match status" value="1"/>
</dbReference>
<dbReference type="PROSITE" id="PS50885">
    <property type="entry name" value="HAMP"/>
    <property type="match status" value="1"/>
</dbReference>
<dbReference type="Gene3D" id="6.10.340.10">
    <property type="match status" value="1"/>
</dbReference>
<organism evidence="11 12">
    <name type="scientific">Cohnella abietis</name>
    <dbReference type="NCBI Taxonomy" id="2507935"/>
    <lineage>
        <taxon>Bacteria</taxon>
        <taxon>Bacillati</taxon>
        <taxon>Bacillota</taxon>
        <taxon>Bacilli</taxon>
        <taxon>Bacillales</taxon>
        <taxon>Paenibacillaceae</taxon>
        <taxon>Cohnella</taxon>
    </lineage>
</organism>
<dbReference type="GO" id="GO:0006935">
    <property type="term" value="P:chemotaxis"/>
    <property type="evidence" value="ECO:0007669"/>
    <property type="project" value="InterPro"/>
</dbReference>
<dbReference type="Pfam" id="PF00672">
    <property type="entry name" value="HAMP"/>
    <property type="match status" value="1"/>
</dbReference>
<keyword evidence="8" id="KW-0812">Transmembrane</keyword>
<sequence>MRSVRTKLLGSFLIVLVFVVLLGYSGLTQIKKMDDFTKEVTSDWMFGIETINQVNLNIEQFLSNYYQTSMTKDPKQLKTLGEASTALVASIDQGIVKYSESASSDEDKAIYATLKEAWGRFQAGVAVTNSGKASKEELTKAMEDIGTSFTDLRKAVDSLITYNHDGAINSQAESDKVYLDTLSTLFYVGVTIFVVVGLLAWLLIVNLTRPLRATTAIMNRISAGDLRVEPLLVNRKDEFGVMMEAVNKTLANLQLSVKQMQEASSSVASSSAQLYASSEQNSEAARHVSESIGQVAVGSEDQANTAAECGRVIDEMAEGVQRIAETTGDVAELSQQAAVRATNGSEKIVEVSESMQKMHESVEQASETIQRLEEQSTKISEISALIGDIAYRTNLLALNAAIEAARAGEHGKGFAVVAGEVRKLASQSDESSQGIIELIATIQKDTISAATTMKQSLADVQEGVIAVEHAEQAFKEIVLSTGEVSLRIQEAAAASEQLAASSEEVAASISNMGHIARQTAGMSQQVAASTEEQLASSEEMTRSSQVLSGISKDLQSIVQKFTI</sequence>
<dbReference type="InterPro" id="IPR003660">
    <property type="entry name" value="HAMP_dom"/>
</dbReference>
<dbReference type="PANTHER" id="PTHR32089">
    <property type="entry name" value="METHYL-ACCEPTING CHEMOTAXIS PROTEIN MCPB"/>
    <property type="match status" value="1"/>
</dbReference>
<dbReference type="SMART" id="SM00283">
    <property type="entry name" value="MA"/>
    <property type="match status" value="1"/>
</dbReference>
<dbReference type="InterPro" id="IPR004090">
    <property type="entry name" value="Chemotax_Me-accpt_rcpt"/>
</dbReference>
<dbReference type="GO" id="GO:0007165">
    <property type="term" value="P:signal transduction"/>
    <property type="evidence" value="ECO:0007669"/>
    <property type="project" value="UniProtKB-KW"/>
</dbReference>
<dbReference type="AlphaFoldDB" id="A0A3T1D6A7"/>
<keyword evidence="12" id="KW-1185">Reference proteome</keyword>
<evidence type="ECO:0000313" key="12">
    <source>
        <dbReference type="Proteomes" id="UP000289856"/>
    </source>
</evidence>
<keyword evidence="2" id="KW-1003">Cell membrane</keyword>
<dbReference type="Proteomes" id="UP000289856">
    <property type="component" value="Chromosome"/>
</dbReference>
<evidence type="ECO:0000256" key="4">
    <source>
        <dbReference type="ARBA" id="ARBA00023224"/>
    </source>
</evidence>
<evidence type="ECO:0000313" key="11">
    <source>
        <dbReference type="EMBL" id="BBI33612.1"/>
    </source>
</evidence>
<dbReference type="Gene3D" id="1.10.287.950">
    <property type="entry name" value="Methyl-accepting chemotaxis protein"/>
    <property type="match status" value="1"/>
</dbReference>
<evidence type="ECO:0000259" key="9">
    <source>
        <dbReference type="PROSITE" id="PS50111"/>
    </source>
</evidence>
<reference evidence="11 12" key="1">
    <citation type="submission" date="2019-01" db="EMBL/GenBank/DDBJ databases">
        <title>Complete genome sequence of Cohnella hallensis HS21 isolated from Korean fir (Abies koreana) rhizospheric soil.</title>
        <authorList>
            <person name="Jiang L."/>
            <person name="Kang S.W."/>
            <person name="Kim S."/>
            <person name="Jung J."/>
            <person name="Kim C.Y."/>
            <person name="Kim D.H."/>
            <person name="Kim S.W."/>
            <person name="Lee J."/>
        </authorList>
    </citation>
    <scope>NUCLEOTIDE SEQUENCE [LARGE SCALE GENOMIC DNA]</scope>
    <source>
        <strain evidence="11 12">HS21</strain>
    </source>
</reference>
<comment type="similarity">
    <text evidence="5">Belongs to the methyl-accepting chemotaxis (MCP) protein family.</text>
</comment>
<evidence type="ECO:0000259" key="10">
    <source>
        <dbReference type="PROSITE" id="PS50885"/>
    </source>
</evidence>
<evidence type="ECO:0000256" key="7">
    <source>
        <dbReference type="SAM" id="Coils"/>
    </source>
</evidence>
<comment type="subcellular location">
    <subcellularLocation>
        <location evidence="1">Cell membrane</location>
    </subcellularLocation>
</comment>
<gene>
    <name evidence="11" type="ORF">KCTCHS21_30110</name>
</gene>
<dbReference type="RefSeq" id="WP_130609590.1">
    <property type="nucleotide sequence ID" value="NZ_AP019400.1"/>
</dbReference>
<dbReference type="SMART" id="SM00304">
    <property type="entry name" value="HAMP"/>
    <property type="match status" value="1"/>
</dbReference>
<protein>
    <submittedName>
        <fullName evidence="11">Methyl-accepting chemotaxis protein</fullName>
    </submittedName>
</protein>
<evidence type="ECO:0000256" key="3">
    <source>
        <dbReference type="ARBA" id="ARBA00023136"/>
    </source>
</evidence>
<dbReference type="InterPro" id="IPR004089">
    <property type="entry name" value="MCPsignal_dom"/>
</dbReference>
<evidence type="ECO:0000256" key="5">
    <source>
        <dbReference type="ARBA" id="ARBA00029447"/>
    </source>
</evidence>
<dbReference type="PRINTS" id="PR00260">
    <property type="entry name" value="CHEMTRNSDUCR"/>
</dbReference>
<dbReference type="PROSITE" id="PS50111">
    <property type="entry name" value="CHEMOTAXIS_TRANSDUC_2"/>
    <property type="match status" value="1"/>
</dbReference>
<dbReference type="PANTHER" id="PTHR32089:SF112">
    <property type="entry name" value="LYSOZYME-LIKE PROTEIN-RELATED"/>
    <property type="match status" value="1"/>
</dbReference>